<evidence type="ECO:0000256" key="7">
    <source>
        <dbReference type="HAMAP-Rule" id="MF_00868"/>
    </source>
</evidence>
<dbReference type="eggNOG" id="COG0031">
    <property type="taxonomic scope" value="Bacteria"/>
</dbReference>
<gene>
    <name evidence="10" type="primary">cysK</name>
    <name evidence="7" type="synonym">cds1</name>
    <name evidence="10" type="ORF">SCLAV_0274</name>
</gene>
<keyword evidence="4 7" id="KW-0663">Pyridoxal phosphate</keyword>
<name>E2Q7A3_STRCL</name>
<organism evidence="10 11">
    <name type="scientific">Streptomyces clavuligerus</name>
    <dbReference type="NCBI Taxonomy" id="1901"/>
    <lineage>
        <taxon>Bacteria</taxon>
        <taxon>Bacillati</taxon>
        <taxon>Actinomycetota</taxon>
        <taxon>Actinomycetes</taxon>
        <taxon>Kitasatosporales</taxon>
        <taxon>Streptomycetaceae</taxon>
        <taxon>Streptomyces</taxon>
    </lineage>
</organism>
<dbReference type="HAMAP" id="MF_00868">
    <property type="entry name" value="Cds1"/>
    <property type="match status" value="1"/>
</dbReference>
<dbReference type="EC" id="4.4.1.1" evidence="7"/>
<evidence type="ECO:0000259" key="9">
    <source>
        <dbReference type="Pfam" id="PF00291"/>
    </source>
</evidence>
<dbReference type="InterPro" id="IPR001926">
    <property type="entry name" value="TrpB-like_PALP"/>
</dbReference>
<comment type="subcellular location">
    <subcellularLocation>
        <location evidence="2">Cytoplasm</location>
    </subcellularLocation>
</comment>
<comment type="similarity">
    <text evidence="7">Belongs to the cysteine synthase/cystathionine beta-synthase family. Cds1 subfamily.</text>
</comment>
<evidence type="ECO:0000256" key="3">
    <source>
        <dbReference type="ARBA" id="ARBA00022490"/>
    </source>
</evidence>
<feature type="compositionally biased region" description="Basic and acidic residues" evidence="8">
    <location>
        <begin position="1"/>
        <end position="14"/>
    </location>
</feature>
<dbReference type="GO" id="GO:0019450">
    <property type="term" value="P:L-cysteine catabolic process to pyruvate"/>
    <property type="evidence" value="ECO:0007669"/>
    <property type="project" value="UniProtKB-UniRule"/>
</dbReference>
<dbReference type="InterPro" id="IPR047586">
    <property type="entry name" value="Cds1"/>
</dbReference>
<accession>E2Q7A3</accession>
<proteinExistence type="inferred from homology"/>
<keyword evidence="10" id="KW-0808">Transferase</keyword>
<evidence type="ECO:0000256" key="1">
    <source>
        <dbReference type="ARBA" id="ARBA00001933"/>
    </source>
</evidence>
<dbReference type="Proteomes" id="UP000002357">
    <property type="component" value="Chromosome"/>
</dbReference>
<dbReference type="GO" id="GO:0030170">
    <property type="term" value="F:pyridoxal phosphate binding"/>
    <property type="evidence" value="ECO:0007669"/>
    <property type="project" value="UniProtKB-UniRule"/>
</dbReference>
<dbReference type="GO" id="GO:0080146">
    <property type="term" value="F:L-cysteine desulfhydrase activity"/>
    <property type="evidence" value="ECO:0007669"/>
    <property type="project" value="RHEA"/>
</dbReference>
<evidence type="ECO:0000256" key="6">
    <source>
        <dbReference type="ARBA" id="ARBA00055251"/>
    </source>
</evidence>
<feature type="region of interest" description="Disordered" evidence="8">
    <location>
        <begin position="1"/>
        <end position="43"/>
    </location>
</feature>
<comment type="function">
    <text evidence="6">A cysteine desulfhydrase that generates hydrogen sulfide, H(2)S. The H(2)S produced by this enzyme stimulates respiration in M.tuberculosis, mediated primarily via cytochrome bd with a lesser contribution from cytochrome bc1/aa3. H(2)S modulates the balance between respiration and glycolysis, and also contributes to redox homeostasis. Probably eliminates toxic levels of Cys (which can induce oxidative stress).</text>
</comment>
<dbReference type="AlphaFoldDB" id="E2Q7A3"/>
<comment type="catalytic activity">
    <reaction evidence="7">
        <text>L-cysteine + H2O = hydrogen sulfide + pyruvate + NH4(+) + H(+)</text>
        <dbReference type="Rhea" id="RHEA:24931"/>
        <dbReference type="ChEBI" id="CHEBI:15361"/>
        <dbReference type="ChEBI" id="CHEBI:15377"/>
        <dbReference type="ChEBI" id="CHEBI:15378"/>
        <dbReference type="ChEBI" id="CHEBI:28938"/>
        <dbReference type="ChEBI" id="CHEBI:29919"/>
        <dbReference type="ChEBI" id="CHEBI:35235"/>
        <dbReference type="EC" id="4.4.1.1"/>
    </reaction>
</comment>
<feature type="modified residue" description="N6-(pyridoxal phosphate)lysine" evidence="7">
    <location>
        <position position="99"/>
    </location>
</feature>
<dbReference type="Pfam" id="PF00291">
    <property type="entry name" value="PALP"/>
    <property type="match status" value="1"/>
</dbReference>
<sequence length="405" mass="44111">MNGTHGRTERRMDADGALGAGSGTGAGHARRTADGARPTVDADRSDPGYRLWLKEAVRKVQADANRSADTHLLKFPLPEEWGIDLYLKDESTHPTGSLKHRLARSLFLYGLCNGWIRPGKPVIEASSGSTAVSEAYFAKLIGVPFVAVMPRTTSPEKIRLIEFHGGRCHFVDDPRTMYDESAALAARTGGHYMDQFTYAERATDWRGNNNIAESIYQQLRLERYPEPAWIVATAGTGGTSATIARYVHYMQYDTLICVPDPENSCFFDGWTTGDPQVTSERGSRIEGIGRPRMEPSFLPGAIDRMMKVPDAASIAAVRALDTAIGRKAGGSTGTGLWSALKIVAEMVAAGERGSVVTLFCDPGDRYLDKYYSDGWLADQGLDIGPYTRELDAFLATGAWPGHGPV</sequence>
<dbReference type="EMBL" id="CM000913">
    <property type="protein sequence ID" value="EFG05350.1"/>
    <property type="molecule type" value="Genomic_DNA"/>
</dbReference>
<dbReference type="SUPFAM" id="SSF53686">
    <property type="entry name" value="Tryptophan synthase beta subunit-like PLP-dependent enzymes"/>
    <property type="match status" value="1"/>
</dbReference>
<keyword evidence="11" id="KW-1185">Reference proteome</keyword>
<dbReference type="InterPro" id="IPR036052">
    <property type="entry name" value="TrpB-like_PALP_sf"/>
</dbReference>
<feature type="domain" description="Tryptophan synthase beta chain-like PALP" evidence="9">
    <location>
        <begin position="70"/>
        <end position="361"/>
    </location>
</feature>
<evidence type="ECO:0000256" key="2">
    <source>
        <dbReference type="ARBA" id="ARBA00004496"/>
    </source>
</evidence>
<evidence type="ECO:0000313" key="10">
    <source>
        <dbReference type="EMBL" id="EFG05350.1"/>
    </source>
</evidence>
<comment type="cofactor">
    <cofactor evidence="1 7">
        <name>pyridoxal 5'-phosphate</name>
        <dbReference type="ChEBI" id="CHEBI:597326"/>
    </cofactor>
</comment>
<evidence type="ECO:0000256" key="4">
    <source>
        <dbReference type="ARBA" id="ARBA00022898"/>
    </source>
</evidence>
<evidence type="ECO:0000313" key="11">
    <source>
        <dbReference type="Proteomes" id="UP000002357"/>
    </source>
</evidence>
<keyword evidence="5 7" id="KW-0456">Lyase</keyword>
<dbReference type="PANTHER" id="PTHR10314">
    <property type="entry name" value="CYSTATHIONINE BETA-SYNTHASE"/>
    <property type="match status" value="1"/>
</dbReference>
<reference evidence="10 11" key="1">
    <citation type="journal article" date="2010" name="Genome Biol. Evol.">
        <title>The sequence of a 1.8-mb bacterial linear plasmid reveals a rich evolutionary reservoir of secondary metabolic pathways.</title>
        <authorList>
            <person name="Medema M.H."/>
            <person name="Trefzer A."/>
            <person name="Kovalchuk A."/>
            <person name="van den Berg M."/>
            <person name="Mueller U."/>
            <person name="Heijne W."/>
            <person name="Wu L."/>
            <person name="Alam M.T."/>
            <person name="Ronning C.M."/>
            <person name="Nierman W.C."/>
            <person name="Bovenberg R.A.L."/>
            <person name="Breitling R."/>
            <person name="Takano E."/>
        </authorList>
    </citation>
    <scope>NUCLEOTIDE SEQUENCE [LARGE SCALE GENOMIC DNA]</scope>
    <source>
        <strain evidence="11">ATCC 27064 / DSM 738 / JCM 4710 / NBRC 13307 / NCIMB 12785 / NRRL 3585 / VKM Ac-602</strain>
    </source>
</reference>
<keyword evidence="3 7" id="KW-0963">Cytoplasm</keyword>
<dbReference type="GO" id="GO:0016740">
    <property type="term" value="F:transferase activity"/>
    <property type="evidence" value="ECO:0007669"/>
    <property type="project" value="UniProtKB-KW"/>
</dbReference>
<dbReference type="FunFam" id="3.40.50.1100:FF:000015">
    <property type="entry name" value="Cysteine synthase B"/>
    <property type="match status" value="1"/>
</dbReference>
<comment type="function">
    <text evidence="7">A cysteine desulfhydrase that generates hydrogen sulfide, H(2)S. The H(2)S produced by this enzyme modulates the balance between respiration and glycolysis, and contributes to redox homeostasis. Probably eliminates toxic levels of Cys (which can induce oxidative stress).</text>
</comment>
<evidence type="ECO:0000256" key="5">
    <source>
        <dbReference type="ARBA" id="ARBA00023239"/>
    </source>
</evidence>
<protein>
    <recommendedName>
        <fullName evidence="7">L-cysteine desulfhydrase Cds1</fullName>
        <ecNumber evidence="7">4.4.1.1</ecNumber>
    </recommendedName>
</protein>
<dbReference type="Gene3D" id="3.40.50.1100">
    <property type="match status" value="2"/>
</dbReference>
<dbReference type="InterPro" id="IPR050214">
    <property type="entry name" value="Cys_Synth/Cystath_Beta-Synth"/>
</dbReference>
<dbReference type="GO" id="GO:0005737">
    <property type="term" value="C:cytoplasm"/>
    <property type="evidence" value="ECO:0007669"/>
    <property type="project" value="UniProtKB-SubCell"/>
</dbReference>
<evidence type="ECO:0000256" key="8">
    <source>
        <dbReference type="SAM" id="MobiDB-lite"/>
    </source>
</evidence>
<dbReference type="STRING" id="1901.BB341_26405"/>